<gene>
    <name evidence="2" type="ORF">Q4Q40_15450</name>
</gene>
<evidence type="ECO:0000256" key="1">
    <source>
        <dbReference type="SAM" id="Phobius"/>
    </source>
</evidence>
<evidence type="ECO:0000313" key="2">
    <source>
        <dbReference type="EMBL" id="MDO5975588.1"/>
    </source>
</evidence>
<proteinExistence type="predicted"/>
<sequence>MEDLKERRRLSYEGLFYSIQRIDLLTISISGAGTYVCLETFKYLKENPVNYPVFIKIAGASFILAIIFNFISQIFGRKSNEQDYLMCDTEIKAGKKITKKDKCKIEMYDKKAATYATYTDNFTLVSLILMFLGLLTLLVFFLFIF</sequence>
<organism evidence="2 3">
    <name type="scientific">Flavivirga jejuensis</name>
    <dbReference type="NCBI Taxonomy" id="870487"/>
    <lineage>
        <taxon>Bacteria</taxon>
        <taxon>Pseudomonadati</taxon>
        <taxon>Bacteroidota</taxon>
        <taxon>Flavobacteriia</taxon>
        <taxon>Flavobacteriales</taxon>
        <taxon>Flavobacteriaceae</taxon>
        <taxon>Flavivirga</taxon>
    </lineage>
</organism>
<keyword evidence="1" id="KW-0812">Transmembrane</keyword>
<evidence type="ECO:0008006" key="4">
    <source>
        <dbReference type="Google" id="ProtNLM"/>
    </source>
</evidence>
<keyword evidence="3" id="KW-1185">Reference proteome</keyword>
<reference evidence="2" key="1">
    <citation type="submission" date="2023-07" db="EMBL/GenBank/DDBJ databases">
        <title>Two novel species in the genus Flavivirga.</title>
        <authorList>
            <person name="Kwon K."/>
        </authorList>
    </citation>
    <scope>NUCLEOTIDE SEQUENCE</scope>
    <source>
        <strain evidence="2">KACC 14158</strain>
    </source>
</reference>
<dbReference type="RefSeq" id="WP_303302796.1">
    <property type="nucleotide sequence ID" value="NZ_BAABDA010000050.1"/>
</dbReference>
<protein>
    <recommendedName>
        <fullName evidence="4">DUF3899 domain-containing protein</fullName>
    </recommendedName>
</protein>
<feature type="transmembrane region" description="Helical" evidence="1">
    <location>
        <begin position="122"/>
        <end position="144"/>
    </location>
</feature>
<dbReference type="Proteomes" id="UP001176806">
    <property type="component" value="Unassembled WGS sequence"/>
</dbReference>
<feature type="transmembrane region" description="Helical" evidence="1">
    <location>
        <begin position="53"/>
        <end position="71"/>
    </location>
</feature>
<evidence type="ECO:0000313" key="3">
    <source>
        <dbReference type="Proteomes" id="UP001176806"/>
    </source>
</evidence>
<accession>A0ABT8WQY5</accession>
<keyword evidence="1" id="KW-0472">Membrane</keyword>
<name>A0ABT8WQY5_9FLAO</name>
<keyword evidence="1" id="KW-1133">Transmembrane helix</keyword>
<dbReference type="EMBL" id="JAUOEL010000005">
    <property type="protein sequence ID" value="MDO5975588.1"/>
    <property type="molecule type" value="Genomic_DNA"/>
</dbReference>
<comment type="caution">
    <text evidence="2">The sequence shown here is derived from an EMBL/GenBank/DDBJ whole genome shotgun (WGS) entry which is preliminary data.</text>
</comment>